<dbReference type="Pfam" id="PF08281">
    <property type="entry name" value="Sigma70_r4_2"/>
    <property type="match status" value="1"/>
</dbReference>
<dbReference type="InterPro" id="IPR032710">
    <property type="entry name" value="NTF2-like_dom_sf"/>
</dbReference>
<evidence type="ECO:0000313" key="10">
    <source>
        <dbReference type="Proteomes" id="UP001183607"/>
    </source>
</evidence>
<dbReference type="Gene3D" id="1.10.1740.10">
    <property type="match status" value="1"/>
</dbReference>
<evidence type="ECO:0000259" key="6">
    <source>
        <dbReference type="Pfam" id="PF04542"/>
    </source>
</evidence>
<dbReference type="SUPFAM" id="SSF88946">
    <property type="entry name" value="Sigma2 domain of RNA polymerase sigma factors"/>
    <property type="match status" value="1"/>
</dbReference>
<evidence type="ECO:0000256" key="2">
    <source>
        <dbReference type="ARBA" id="ARBA00011344"/>
    </source>
</evidence>
<evidence type="ECO:0000256" key="5">
    <source>
        <dbReference type="ARBA" id="ARBA00023163"/>
    </source>
</evidence>
<evidence type="ECO:0000256" key="4">
    <source>
        <dbReference type="ARBA" id="ARBA00023082"/>
    </source>
</evidence>
<dbReference type="InterPro" id="IPR013249">
    <property type="entry name" value="RNA_pol_sigma70_r4_t2"/>
</dbReference>
<dbReference type="Gene3D" id="1.10.10.10">
    <property type="entry name" value="Winged helix-like DNA-binding domain superfamily/Winged helix DNA-binding domain"/>
    <property type="match status" value="1"/>
</dbReference>
<dbReference type="InterPro" id="IPR036388">
    <property type="entry name" value="WH-like_DNA-bd_sf"/>
</dbReference>
<dbReference type="NCBIfam" id="TIGR02960">
    <property type="entry name" value="SigX5"/>
    <property type="match status" value="1"/>
</dbReference>
<dbReference type="Gene3D" id="3.10.450.50">
    <property type="match status" value="1"/>
</dbReference>
<dbReference type="InterPro" id="IPR039425">
    <property type="entry name" value="RNA_pol_sigma-70-like"/>
</dbReference>
<accession>A0ABD5E095</accession>
<reference evidence="10" key="1">
    <citation type="submission" date="2023-07" db="EMBL/GenBank/DDBJ databases">
        <title>30 novel species of actinomycetes from the DSMZ collection.</title>
        <authorList>
            <person name="Nouioui I."/>
        </authorList>
    </citation>
    <scope>NUCLEOTIDE SEQUENCE [LARGE SCALE GENOMIC DNA]</scope>
    <source>
        <strain evidence="10">DSM 41982</strain>
    </source>
</reference>
<dbReference type="InterPro" id="IPR014305">
    <property type="entry name" value="RNA_pol_sigma-G_actinobac"/>
</dbReference>
<dbReference type="EMBL" id="JAVRER010000002">
    <property type="protein sequence ID" value="MDT0414217.1"/>
    <property type="molecule type" value="Genomic_DNA"/>
</dbReference>
<dbReference type="PANTHER" id="PTHR43133">
    <property type="entry name" value="RNA POLYMERASE ECF-TYPE SIGMA FACTO"/>
    <property type="match status" value="1"/>
</dbReference>
<feature type="domain" description="RNA polymerase sigma factor 70 region 4 type 2" evidence="7">
    <location>
        <begin position="134"/>
        <end position="186"/>
    </location>
</feature>
<keyword evidence="5" id="KW-0804">Transcription</keyword>
<dbReference type="InterPro" id="IPR013324">
    <property type="entry name" value="RNA_pol_sigma_r3/r4-like"/>
</dbReference>
<comment type="subunit">
    <text evidence="2">Interacts transiently with the RNA polymerase catalytic core formed by RpoA, RpoB, RpoC and RpoZ (2 alpha, 1 beta, 1 beta' and 1 omega subunit) to form the RNA polymerase holoenzyme that can initiate transcription.</text>
</comment>
<dbReference type="Proteomes" id="UP001183607">
    <property type="component" value="Unassembled WGS sequence"/>
</dbReference>
<dbReference type="RefSeq" id="WP_311676542.1">
    <property type="nucleotide sequence ID" value="NZ_JAVRER010000002.1"/>
</dbReference>
<feature type="domain" description="RNA polymerase sigma-70 region 2" evidence="6">
    <location>
        <begin position="14"/>
        <end position="79"/>
    </location>
</feature>
<comment type="similarity">
    <text evidence="1">Belongs to the sigma-70 factor family. ECF subfamily.</text>
</comment>
<dbReference type="Pfam" id="PF04542">
    <property type="entry name" value="Sigma70_r2"/>
    <property type="match status" value="1"/>
</dbReference>
<keyword evidence="4" id="KW-0731">Sigma factor</keyword>
<keyword evidence="3" id="KW-0805">Transcription regulation</keyword>
<comment type="caution">
    <text evidence="9">The sequence shown here is derived from an EMBL/GenBank/DDBJ whole genome shotgun (WGS) entry which is preliminary data.</text>
</comment>
<dbReference type="NCBIfam" id="NF006089">
    <property type="entry name" value="PRK08241.1"/>
    <property type="match status" value="1"/>
</dbReference>
<dbReference type="CDD" id="cd06171">
    <property type="entry name" value="Sigma70_r4"/>
    <property type="match status" value="1"/>
</dbReference>
<dbReference type="GO" id="GO:0016987">
    <property type="term" value="F:sigma factor activity"/>
    <property type="evidence" value="ECO:0007669"/>
    <property type="project" value="UniProtKB-KW"/>
</dbReference>
<evidence type="ECO:0000259" key="7">
    <source>
        <dbReference type="Pfam" id="PF08281"/>
    </source>
</evidence>
<gene>
    <name evidence="9" type="ORF">RM574_01825</name>
</gene>
<dbReference type="InterPro" id="IPR037401">
    <property type="entry name" value="SnoaL-like"/>
</dbReference>
<dbReference type="SUPFAM" id="SSF88659">
    <property type="entry name" value="Sigma3 and sigma4 domains of RNA polymerase sigma factors"/>
    <property type="match status" value="1"/>
</dbReference>
<dbReference type="PANTHER" id="PTHR43133:SF65">
    <property type="entry name" value="ECF RNA POLYMERASE SIGMA FACTOR SIGG"/>
    <property type="match status" value="1"/>
</dbReference>
<dbReference type="InterPro" id="IPR014284">
    <property type="entry name" value="RNA_pol_sigma-70_dom"/>
</dbReference>
<proteinExistence type="inferred from homology"/>
<evidence type="ECO:0000313" key="9">
    <source>
        <dbReference type="EMBL" id="MDT0414217.1"/>
    </source>
</evidence>
<dbReference type="Pfam" id="PF12680">
    <property type="entry name" value="SnoaL_2"/>
    <property type="match status" value="1"/>
</dbReference>
<evidence type="ECO:0000256" key="3">
    <source>
        <dbReference type="ARBA" id="ARBA00023015"/>
    </source>
</evidence>
<protein>
    <submittedName>
        <fullName evidence="9">Sigma-70 family RNA polymerase sigma factor</fullName>
    </submittedName>
</protein>
<feature type="domain" description="SnoaL-like" evidence="8">
    <location>
        <begin position="209"/>
        <end position="303"/>
    </location>
</feature>
<dbReference type="SUPFAM" id="SSF54427">
    <property type="entry name" value="NTF2-like"/>
    <property type="match status" value="1"/>
</dbReference>
<dbReference type="InterPro" id="IPR007627">
    <property type="entry name" value="RNA_pol_sigma70_r2"/>
</dbReference>
<dbReference type="AlphaFoldDB" id="A0ABD5E095"/>
<evidence type="ECO:0000259" key="8">
    <source>
        <dbReference type="Pfam" id="PF12680"/>
    </source>
</evidence>
<organism evidence="9 10">
    <name type="scientific">Streptomyces evansiae</name>
    <dbReference type="NCBI Taxonomy" id="3075535"/>
    <lineage>
        <taxon>Bacteria</taxon>
        <taxon>Bacillati</taxon>
        <taxon>Actinomycetota</taxon>
        <taxon>Actinomycetes</taxon>
        <taxon>Kitasatosporales</taxon>
        <taxon>Streptomycetaceae</taxon>
        <taxon>Streptomyces</taxon>
    </lineage>
</organism>
<dbReference type="NCBIfam" id="TIGR02937">
    <property type="entry name" value="sigma70-ECF"/>
    <property type="match status" value="1"/>
</dbReference>
<name>A0ABD5E095_9ACTN</name>
<sequence>MGEAGATITDARLEEYRRELTGYCYRMLGSPFEAEDAVQDTMVRAWKALDSFEGRSSLRSWLYRIATNVCLDALNAGNRRALPMDLTSPQPAASAVLKERPEPTWLEPVPDAKVLPAHPDDPAETAALRDSVRLAFVAALQHLPAKQRAVLILREVLAWRAQEVAHLFGTTVAGVNSALQRARATLAEHPVRQTDTVAPLDAGQRALLDRYVAAFEGYDMEALTALLHEDAVMSMPPYDLWLVGPENFTGWMLGTGSVCRGSRLVPTVANGAPAFGHYHPEPDGSGFTPWAVQVMDLDAGRVRGVHCFLDAARWFPLFGLPTRLDAEGRGVVG</sequence>
<dbReference type="InterPro" id="IPR013325">
    <property type="entry name" value="RNA_pol_sigma_r2"/>
</dbReference>
<evidence type="ECO:0000256" key="1">
    <source>
        <dbReference type="ARBA" id="ARBA00010641"/>
    </source>
</evidence>